<dbReference type="Pfam" id="PF04909">
    <property type="entry name" value="Amidohydro_2"/>
    <property type="match status" value="1"/>
</dbReference>
<evidence type="ECO:0000313" key="3">
    <source>
        <dbReference type="EMBL" id="MDQ0314393.1"/>
    </source>
</evidence>
<comment type="caution">
    <text evidence="3">The sequence shown here is derived from an EMBL/GenBank/DDBJ whole genome shotgun (WGS) entry which is preliminary data.</text>
</comment>
<evidence type="ECO:0000256" key="1">
    <source>
        <dbReference type="ARBA" id="ARBA00023239"/>
    </source>
</evidence>
<name>A0AAE3VLS5_9HYPH</name>
<dbReference type="InterPro" id="IPR032465">
    <property type="entry name" value="ACMSD"/>
</dbReference>
<dbReference type="EMBL" id="JAUSUL010000001">
    <property type="protein sequence ID" value="MDQ0314393.1"/>
    <property type="molecule type" value="Genomic_DNA"/>
</dbReference>
<protein>
    <submittedName>
        <fullName evidence="3">TIM-barrel fold metal-dependent hydrolase</fullName>
    </submittedName>
</protein>
<evidence type="ECO:0000259" key="2">
    <source>
        <dbReference type="Pfam" id="PF04909"/>
    </source>
</evidence>
<dbReference type="AlphaFoldDB" id="A0AAE3VLS5"/>
<keyword evidence="3" id="KW-0378">Hydrolase</keyword>
<dbReference type="GO" id="GO:0019748">
    <property type="term" value="P:secondary metabolic process"/>
    <property type="evidence" value="ECO:0007669"/>
    <property type="project" value="TreeGrafter"/>
</dbReference>
<dbReference type="SUPFAM" id="SSF51556">
    <property type="entry name" value="Metallo-dependent hydrolases"/>
    <property type="match status" value="1"/>
</dbReference>
<proteinExistence type="predicted"/>
<dbReference type="GO" id="GO:0005737">
    <property type="term" value="C:cytoplasm"/>
    <property type="evidence" value="ECO:0007669"/>
    <property type="project" value="TreeGrafter"/>
</dbReference>
<sequence>MGPHRIDVQHHLLPPAYVEAVGAEPIARMIVSGKCPVWSPGVSVEAMDRNGIATAVMSLSAPGLALADTAAVIAMARTCNDYVADMQRDYPGRFGNFATLPLPDIDASLDEIAYAFDTLGADGVCLLSSYGATYLGDPAFAPVLDELNRRKAVVHVHPTESVDANLLGLPAATLEFPFDTTRAVASLLFSGTFARCRDIRFIFSHAGGTVPFLAARMARLERRPDFKAKVPDGVIAELKRHYYDVALSANRFTFSALTELVGIDHVLYASDFPFAGEDTMAGTAAGLQTLGLDPAEISAIERDNALALMPGLQRAEAGAAAPAMGTGGRA</sequence>
<organism evidence="3 4">
    <name type="scientific">Amorphus orientalis</name>
    <dbReference type="NCBI Taxonomy" id="649198"/>
    <lineage>
        <taxon>Bacteria</taxon>
        <taxon>Pseudomonadati</taxon>
        <taxon>Pseudomonadota</taxon>
        <taxon>Alphaproteobacteria</taxon>
        <taxon>Hyphomicrobiales</taxon>
        <taxon>Amorphaceae</taxon>
        <taxon>Amorphus</taxon>
    </lineage>
</organism>
<dbReference type="InterPro" id="IPR006680">
    <property type="entry name" value="Amidohydro-rel"/>
</dbReference>
<dbReference type="GO" id="GO:0016787">
    <property type="term" value="F:hydrolase activity"/>
    <property type="evidence" value="ECO:0007669"/>
    <property type="project" value="UniProtKB-KW"/>
</dbReference>
<dbReference type="RefSeq" id="WP_306884167.1">
    <property type="nucleotide sequence ID" value="NZ_JAUSUL010000001.1"/>
</dbReference>
<dbReference type="PANTHER" id="PTHR21240:SF28">
    <property type="entry name" value="ISO-OROTATE DECARBOXYLASE (EUROFUNG)"/>
    <property type="match status" value="1"/>
</dbReference>
<dbReference type="GO" id="GO:0016831">
    <property type="term" value="F:carboxy-lyase activity"/>
    <property type="evidence" value="ECO:0007669"/>
    <property type="project" value="InterPro"/>
</dbReference>
<dbReference type="Gene3D" id="3.20.20.140">
    <property type="entry name" value="Metal-dependent hydrolases"/>
    <property type="match status" value="1"/>
</dbReference>
<feature type="domain" description="Amidohydrolase-related" evidence="2">
    <location>
        <begin position="6"/>
        <end position="308"/>
    </location>
</feature>
<dbReference type="Proteomes" id="UP001229244">
    <property type="component" value="Unassembled WGS sequence"/>
</dbReference>
<evidence type="ECO:0000313" key="4">
    <source>
        <dbReference type="Proteomes" id="UP001229244"/>
    </source>
</evidence>
<accession>A0AAE3VLS5</accession>
<keyword evidence="1" id="KW-0456">Lyase</keyword>
<keyword evidence="4" id="KW-1185">Reference proteome</keyword>
<dbReference type="PANTHER" id="PTHR21240">
    <property type="entry name" value="2-AMINO-3-CARBOXYLMUCONATE-6-SEMIALDEHYDE DECARBOXYLASE"/>
    <property type="match status" value="1"/>
</dbReference>
<dbReference type="InterPro" id="IPR032466">
    <property type="entry name" value="Metal_Hydrolase"/>
</dbReference>
<reference evidence="3" key="1">
    <citation type="submission" date="2023-07" db="EMBL/GenBank/DDBJ databases">
        <title>Genomic Encyclopedia of Type Strains, Phase IV (KMG-IV): sequencing the most valuable type-strain genomes for metagenomic binning, comparative biology and taxonomic classification.</title>
        <authorList>
            <person name="Goeker M."/>
        </authorList>
    </citation>
    <scope>NUCLEOTIDE SEQUENCE</scope>
    <source>
        <strain evidence="3">DSM 21202</strain>
    </source>
</reference>
<gene>
    <name evidence="3" type="ORF">J2S73_000830</name>
</gene>